<feature type="region of interest" description="Disordered" evidence="4">
    <location>
        <begin position="971"/>
        <end position="997"/>
    </location>
</feature>
<dbReference type="PROSITE" id="PS50600">
    <property type="entry name" value="ULP_PROTEASE"/>
    <property type="match status" value="1"/>
</dbReference>
<organism evidence="6 7">
    <name type="scientific">Eutrema salsugineum</name>
    <name type="common">Saltwater cress</name>
    <name type="synonym">Sisymbrium salsugineum</name>
    <dbReference type="NCBI Taxonomy" id="72664"/>
    <lineage>
        <taxon>Eukaryota</taxon>
        <taxon>Viridiplantae</taxon>
        <taxon>Streptophyta</taxon>
        <taxon>Embryophyta</taxon>
        <taxon>Tracheophyta</taxon>
        <taxon>Spermatophyta</taxon>
        <taxon>Magnoliopsida</taxon>
        <taxon>eudicotyledons</taxon>
        <taxon>Gunneridae</taxon>
        <taxon>Pentapetalae</taxon>
        <taxon>rosids</taxon>
        <taxon>malvids</taxon>
        <taxon>Brassicales</taxon>
        <taxon>Brassicaceae</taxon>
        <taxon>Eutremeae</taxon>
        <taxon>Eutrema</taxon>
    </lineage>
</organism>
<feature type="region of interest" description="Disordered" evidence="4">
    <location>
        <begin position="343"/>
        <end position="489"/>
    </location>
</feature>
<feature type="compositionally biased region" description="Basic and acidic residues" evidence="4">
    <location>
        <begin position="595"/>
        <end position="608"/>
    </location>
</feature>
<dbReference type="eggNOG" id="ENOG502QSSK">
    <property type="taxonomic scope" value="Eukaryota"/>
</dbReference>
<dbReference type="Proteomes" id="UP000030689">
    <property type="component" value="Unassembled WGS sequence"/>
</dbReference>
<dbReference type="Pfam" id="PF02902">
    <property type="entry name" value="Peptidase_C48"/>
    <property type="match status" value="1"/>
</dbReference>
<dbReference type="KEGG" id="eus:EUTSA_v10029511mg"/>
<dbReference type="PANTHER" id="PTHR48449:SF1">
    <property type="entry name" value="DUF1985 DOMAIN-CONTAINING PROTEIN"/>
    <property type="match status" value="1"/>
</dbReference>
<evidence type="ECO:0000313" key="7">
    <source>
        <dbReference type="Proteomes" id="UP000030689"/>
    </source>
</evidence>
<sequence>MASASGSKDYPQRLYPEGKSPLLKKSCHHNCKLHEFIMMIRDHLGDDIYNDIMNNSQVGVLLKFALSSFIWSAKTVQYFVSNQLKVDRNHEFWTLIGGRPVRFSLLEYAEITGLNCDPIDPNDKVEIDHTEFWAEIGVRGGEGPNWNELEARMKTCQAWTYEKKKMLALLFILHVGVLGLHRNSRIPLALAKTVMDEAAFERQPWGRYGFHELIYSLKIANLGGARYTLHGCVQAMLVWGYECIPILAERAGKIRPDVDDSVVPLLRWTSSRCRNVFETLLEMDKSETEDHKVRVRHLLVVKPLEEIYPVWEGEPRRVDVDIKVHNMICDILDGSLDEGFWESPKNVGGDATGGASTVQTPKQSKTKLETPRVEKKKKEKVKEAEATDSTPRSKRRRERRREREARKEEKEKKKRKKEDEEEDDDFNSPVKLLKDAIEEKRKKGKKRKKRKERKEKEREKEREEQEREKQRENESKKKEPAVEKEDRTNEILMAINGLSTTVALLNNNVSSAVIRIDHLDKRIAVIEDKHEEKEEAMANSGNKVDNDHGNNDDNAGDAESKTSPKTPRAKASPPAAAPVAGTSTGGGAGTGTGAVEKDPSWMMEREETSEPGFPVARVVRTPASRGKTVTKVKKEPADPKEKNKSGTKSKADLKDKNEESQIINISDVSRPLQSRRVQIPSLQDEDDSAIEAMKKRLEKLVEHAKNPPAEKEKRGRSLAPTQVSPYLGNSVVRRIMDPAGPPPRREKQLECPYAGGEFYLTLMTPKESWPRKEYGWLHDQHMVKGLDMFRQRSMRYPSPYKGGRVAFLDPIFCRVWCGDYRNKFLPNEKSWLFSDGYLDVANGHYDHYLPTHKKWGTDVDFVYIAHNVNNEHWVAVEVDIPKKKIRVFDCIPDLYRKGEVEESVKPYARMIPLLLKHMAPPKLKKGDCGVFTLKTIECLALCHKWDQLKDSNMPLIRMKYAAEIFDEVHEAEESRMSDPNPRSLFDDKYGLQTDSAN</sequence>
<keyword evidence="7" id="KW-1185">Reference proteome</keyword>
<accession>V4KKH8</accession>
<dbReference type="Gramene" id="ESQ38380">
    <property type="protein sequence ID" value="ESQ38380"/>
    <property type="gene ID" value="EUTSA_v10029511mg"/>
</dbReference>
<comment type="similarity">
    <text evidence="1">Belongs to the peptidase C48 family.</text>
</comment>
<feature type="compositionally biased region" description="Basic and acidic residues" evidence="4">
    <location>
        <begin position="401"/>
        <end position="411"/>
    </location>
</feature>
<dbReference type="STRING" id="72664.V4KKH8"/>
<dbReference type="GO" id="GO:0006508">
    <property type="term" value="P:proteolysis"/>
    <property type="evidence" value="ECO:0007669"/>
    <property type="project" value="UniProtKB-KW"/>
</dbReference>
<dbReference type="SUPFAM" id="SSF54001">
    <property type="entry name" value="Cysteine proteinases"/>
    <property type="match status" value="1"/>
</dbReference>
<feature type="compositionally biased region" description="Gly residues" evidence="4">
    <location>
        <begin position="583"/>
        <end position="592"/>
    </location>
</feature>
<dbReference type="GO" id="GO:0008234">
    <property type="term" value="F:cysteine-type peptidase activity"/>
    <property type="evidence" value="ECO:0007669"/>
    <property type="project" value="InterPro"/>
</dbReference>
<evidence type="ECO:0000256" key="2">
    <source>
        <dbReference type="ARBA" id="ARBA00022670"/>
    </source>
</evidence>
<dbReference type="InterPro" id="IPR003653">
    <property type="entry name" value="Peptidase_C48_C"/>
</dbReference>
<dbReference type="AlphaFoldDB" id="V4KKH8"/>
<proteinExistence type="inferred from homology"/>
<evidence type="ECO:0000313" key="6">
    <source>
        <dbReference type="EMBL" id="ESQ38380.1"/>
    </source>
</evidence>
<evidence type="ECO:0000256" key="3">
    <source>
        <dbReference type="ARBA" id="ARBA00022801"/>
    </source>
</evidence>
<feature type="compositionally biased region" description="Basic residues" evidence="4">
    <location>
        <begin position="442"/>
        <end position="453"/>
    </location>
</feature>
<feature type="compositionally biased region" description="Basic and acidic residues" evidence="4">
    <location>
        <begin position="432"/>
        <end position="441"/>
    </location>
</feature>
<dbReference type="InterPro" id="IPR015410">
    <property type="entry name" value="DUF1985"/>
</dbReference>
<feature type="compositionally biased region" description="Basic and acidic residues" evidence="4">
    <location>
        <begin position="632"/>
        <end position="659"/>
    </location>
</feature>
<feature type="region of interest" description="Disordered" evidence="4">
    <location>
        <begin position="530"/>
        <end position="661"/>
    </location>
</feature>
<reference evidence="6 7" key="1">
    <citation type="journal article" date="2013" name="Front. Plant Sci.">
        <title>The Reference Genome of the Halophytic Plant Eutrema salsugineum.</title>
        <authorList>
            <person name="Yang R."/>
            <person name="Jarvis D.E."/>
            <person name="Chen H."/>
            <person name="Beilstein M.A."/>
            <person name="Grimwood J."/>
            <person name="Jenkins J."/>
            <person name="Shu S."/>
            <person name="Prochnik S."/>
            <person name="Xin M."/>
            <person name="Ma C."/>
            <person name="Schmutz J."/>
            <person name="Wing R.A."/>
            <person name="Mitchell-Olds T."/>
            <person name="Schumaker K.S."/>
            <person name="Wang X."/>
        </authorList>
    </citation>
    <scope>NUCLEOTIDE SEQUENCE [LARGE SCALE GENOMIC DNA]</scope>
</reference>
<dbReference type="InterPro" id="IPR038765">
    <property type="entry name" value="Papain-like_cys_pep_sf"/>
</dbReference>
<feature type="compositionally biased region" description="Basic and acidic residues" evidence="4">
    <location>
        <begin position="702"/>
        <end position="715"/>
    </location>
</feature>
<feature type="compositionally biased region" description="Polar residues" evidence="4">
    <location>
        <begin position="354"/>
        <end position="363"/>
    </location>
</feature>
<keyword evidence="2" id="KW-0645">Protease</keyword>
<dbReference type="PANTHER" id="PTHR48449">
    <property type="entry name" value="DUF1985 DOMAIN-CONTAINING PROTEIN"/>
    <property type="match status" value="1"/>
</dbReference>
<feature type="region of interest" description="Disordered" evidence="4">
    <location>
        <begin position="702"/>
        <end position="723"/>
    </location>
</feature>
<dbReference type="EMBL" id="KI517537">
    <property type="protein sequence ID" value="ESQ38380.1"/>
    <property type="molecule type" value="Genomic_DNA"/>
</dbReference>
<dbReference type="Gene3D" id="3.40.395.10">
    <property type="entry name" value="Adenoviral Proteinase, Chain A"/>
    <property type="match status" value="1"/>
</dbReference>
<name>V4KKH8_EUTSA</name>
<feature type="compositionally biased region" description="Basic and acidic residues" evidence="4">
    <location>
        <begin position="454"/>
        <end position="489"/>
    </location>
</feature>
<feature type="compositionally biased region" description="Low complexity" evidence="4">
    <location>
        <begin position="564"/>
        <end position="582"/>
    </location>
</feature>
<protein>
    <recommendedName>
        <fullName evidence="5">Ubiquitin-like protease family profile domain-containing protein</fullName>
    </recommendedName>
</protein>
<evidence type="ECO:0000256" key="1">
    <source>
        <dbReference type="ARBA" id="ARBA00005234"/>
    </source>
</evidence>
<keyword evidence="3" id="KW-0378">Hydrolase</keyword>
<evidence type="ECO:0000256" key="4">
    <source>
        <dbReference type="SAM" id="MobiDB-lite"/>
    </source>
</evidence>
<dbReference type="Pfam" id="PF09331">
    <property type="entry name" value="DUF1985"/>
    <property type="match status" value="1"/>
</dbReference>
<evidence type="ECO:0000259" key="5">
    <source>
        <dbReference type="PROSITE" id="PS50600"/>
    </source>
</evidence>
<feature type="domain" description="Ubiquitin-like protease family profile" evidence="5">
    <location>
        <begin position="761"/>
        <end position="939"/>
    </location>
</feature>
<gene>
    <name evidence="6" type="ORF">EUTSA_v10029511mg</name>
</gene>